<dbReference type="OrthoDB" id="10436553at2759"/>
<protein>
    <submittedName>
        <fullName evidence="1">Jg460 protein</fullName>
    </submittedName>
</protein>
<dbReference type="Proteomes" id="UP000838756">
    <property type="component" value="Unassembled WGS sequence"/>
</dbReference>
<gene>
    <name evidence="1" type="primary">jg460</name>
    <name evidence="1" type="ORF">PAEG_LOCUS7673</name>
</gene>
<organism evidence="1 2">
    <name type="scientific">Pararge aegeria aegeria</name>
    <dbReference type="NCBI Taxonomy" id="348720"/>
    <lineage>
        <taxon>Eukaryota</taxon>
        <taxon>Metazoa</taxon>
        <taxon>Ecdysozoa</taxon>
        <taxon>Arthropoda</taxon>
        <taxon>Hexapoda</taxon>
        <taxon>Insecta</taxon>
        <taxon>Pterygota</taxon>
        <taxon>Neoptera</taxon>
        <taxon>Endopterygota</taxon>
        <taxon>Lepidoptera</taxon>
        <taxon>Glossata</taxon>
        <taxon>Ditrysia</taxon>
        <taxon>Papilionoidea</taxon>
        <taxon>Nymphalidae</taxon>
        <taxon>Satyrinae</taxon>
        <taxon>Satyrini</taxon>
        <taxon>Parargina</taxon>
        <taxon>Pararge</taxon>
    </lineage>
</organism>
<name>A0A8S4QZK6_9NEOP</name>
<evidence type="ECO:0000313" key="1">
    <source>
        <dbReference type="EMBL" id="CAH2227144.1"/>
    </source>
</evidence>
<accession>A0A8S4QZK6</accession>
<feature type="non-terminal residue" evidence="1">
    <location>
        <position position="32"/>
    </location>
</feature>
<dbReference type="EMBL" id="CAKXAJ010022545">
    <property type="protein sequence ID" value="CAH2227144.1"/>
    <property type="molecule type" value="Genomic_DNA"/>
</dbReference>
<dbReference type="AlphaFoldDB" id="A0A8S4QZK6"/>
<sequence length="32" mass="3518">MRRNGSSKGWYGSVCFVLDLAGAPPFHPIQLL</sequence>
<evidence type="ECO:0000313" key="2">
    <source>
        <dbReference type="Proteomes" id="UP000838756"/>
    </source>
</evidence>
<comment type="caution">
    <text evidence="1">The sequence shown here is derived from an EMBL/GenBank/DDBJ whole genome shotgun (WGS) entry which is preliminary data.</text>
</comment>
<keyword evidence="2" id="KW-1185">Reference proteome</keyword>
<proteinExistence type="predicted"/>
<reference evidence="1" key="1">
    <citation type="submission" date="2022-03" db="EMBL/GenBank/DDBJ databases">
        <authorList>
            <person name="Lindestad O."/>
        </authorList>
    </citation>
    <scope>NUCLEOTIDE SEQUENCE</scope>
</reference>